<sequence length="563" mass="60900">MATVDQEKVDPSGLEDLSQQQSAKFGQVENPNVEPGHELHKRLEARHVTMIALGGALGTGLLIGTGSALVKTGPAGILIDYSIVGCVVFLVMAALGEIISYMPLSHGFGGYATRFVDPALGFATGYTYFFKYLLATPNQLSAFALIMKFWVGDRVSPAVFITIALVLILLINSISVKAFGEFEFWLSSLKVVIMIGVILLLFILAVGGGPTGDRPGFRYWSDPGAFAVYKVEGAQGRLLGVWSAMVAAVYAFSGTELVGVTVGEARNPRLSMPKAVRLTFMRIVFFYVISVFLLGMVVPYNSAELVFAASAKTSAAASPFVVAITIAKIKGLDHVINGCLVIFVFSAANSDIYISSRTLYGIAADGKAPRIFTRTTKAGVPFVALGLCGLFCCLAYMSVSSGAATVFGYLTNVVTVFGLLTWISILVSHICFCRARDAQRIDPAYIPYRAPFGVWGSYIALGFLIILTLTKGIEVFVGKFDYKNFIVQYIGIPVYLICIFGFKIFKKSQRVYPATADLVTGVPQETVAEEREAFEAERREKEAASGNKGALAKIYRKGFAWLF</sequence>
<dbReference type="PANTHER" id="PTHR43341:SF9">
    <property type="entry name" value="DICARBOXYLIC AMINO ACID PERMEASE"/>
    <property type="match status" value="1"/>
</dbReference>
<reference evidence="10 11" key="1">
    <citation type="submission" date="2022-03" db="EMBL/GenBank/DDBJ databases">
        <title>Genome data of Colletotrichum spp.</title>
        <authorList>
            <person name="Utami Y.D."/>
            <person name="Hiruma K."/>
        </authorList>
    </citation>
    <scope>NUCLEOTIDE SEQUENCE [LARGE SCALE GENOMIC DNA]</scope>
    <source>
        <strain evidence="10 11">MAFF 239500</strain>
    </source>
</reference>
<proteinExistence type="predicted"/>
<evidence type="ECO:0000256" key="6">
    <source>
        <dbReference type="ARBA" id="ARBA00023136"/>
    </source>
</evidence>
<feature type="region of interest" description="Disordered" evidence="7">
    <location>
        <begin position="1"/>
        <end position="21"/>
    </location>
</feature>
<keyword evidence="11" id="KW-1185">Reference proteome</keyword>
<feature type="compositionally biased region" description="Basic and acidic residues" evidence="7">
    <location>
        <begin position="1"/>
        <end position="10"/>
    </location>
</feature>
<accession>A0AA37LBP2</accession>
<feature type="transmembrane region" description="Helical" evidence="8">
    <location>
        <begin position="48"/>
        <end position="69"/>
    </location>
</feature>
<dbReference type="Proteomes" id="UP001055115">
    <property type="component" value="Unassembled WGS sequence"/>
</dbReference>
<feature type="transmembrane region" description="Helical" evidence="8">
    <location>
        <begin position="452"/>
        <end position="473"/>
    </location>
</feature>
<feature type="transmembrane region" description="Helical" evidence="8">
    <location>
        <begin position="184"/>
        <end position="206"/>
    </location>
</feature>
<dbReference type="GO" id="GO:0016020">
    <property type="term" value="C:membrane"/>
    <property type="evidence" value="ECO:0007669"/>
    <property type="project" value="UniProtKB-SubCell"/>
</dbReference>
<dbReference type="GO" id="GO:0015171">
    <property type="term" value="F:amino acid transmembrane transporter activity"/>
    <property type="evidence" value="ECO:0007669"/>
    <property type="project" value="TreeGrafter"/>
</dbReference>
<feature type="transmembrane region" description="Helical" evidence="8">
    <location>
        <begin position="485"/>
        <end position="505"/>
    </location>
</feature>
<dbReference type="InterPro" id="IPR050524">
    <property type="entry name" value="APC_YAT"/>
</dbReference>
<dbReference type="GeneID" id="73324336"/>
<keyword evidence="6 8" id="KW-0472">Membrane</keyword>
<evidence type="ECO:0000256" key="4">
    <source>
        <dbReference type="ARBA" id="ARBA00022970"/>
    </source>
</evidence>
<evidence type="ECO:0000256" key="5">
    <source>
        <dbReference type="ARBA" id="ARBA00022989"/>
    </source>
</evidence>
<evidence type="ECO:0000256" key="7">
    <source>
        <dbReference type="SAM" id="MobiDB-lite"/>
    </source>
</evidence>
<keyword evidence="4" id="KW-0029">Amino-acid transport</keyword>
<evidence type="ECO:0000256" key="8">
    <source>
        <dbReference type="SAM" id="Phobius"/>
    </source>
</evidence>
<evidence type="ECO:0000256" key="1">
    <source>
        <dbReference type="ARBA" id="ARBA00004141"/>
    </source>
</evidence>
<feature type="transmembrane region" description="Helical" evidence="8">
    <location>
        <begin position="378"/>
        <end position="397"/>
    </location>
</feature>
<dbReference type="InterPro" id="IPR004841">
    <property type="entry name" value="AA-permease/SLC12A_dom"/>
</dbReference>
<dbReference type="RefSeq" id="XP_049125703.1">
    <property type="nucleotide sequence ID" value="XM_049269746.1"/>
</dbReference>
<dbReference type="PIRSF" id="PIRSF006060">
    <property type="entry name" value="AA_transporter"/>
    <property type="match status" value="1"/>
</dbReference>
<feature type="transmembrane region" description="Helical" evidence="8">
    <location>
        <begin position="306"/>
        <end position="327"/>
    </location>
</feature>
<dbReference type="InterPro" id="IPR004840">
    <property type="entry name" value="Amino_acid_permease_CS"/>
</dbReference>
<keyword evidence="3 8" id="KW-0812">Transmembrane</keyword>
<name>A0AA37LBP2_9PEZI</name>
<protein>
    <submittedName>
        <fullName evidence="10">Dicarboxylic amino acid permease</fullName>
    </submittedName>
</protein>
<feature type="domain" description="Amino acid permease/ SLC12A" evidence="9">
    <location>
        <begin position="47"/>
        <end position="509"/>
    </location>
</feature>
<dbReference type="Pfam" id="PF00324">
    <property type="entry name" value="AA_permease"/>
    <property type="match status" value="1"/>
</dbReference>
<evidence type="ECO:0000256" key="2">
    <source>
        <dbReference type="ARBA" id="ARBA00022448"/>
    </source>
</evidence>
<evidence type="ECO:0000259" key="9">
    <source>
        <dbReference type="Pfam" id="PF00324"/>
    </source>
</evidence>
<organism evidence="10 11">
    <name type="scientific">Colletotrichum spaethianum</name>
    <dbReference type="NCBI Taxonomy" id="700344"/>
    <lineage>
        <taxon>Eukaryota</taxon>
        <taxon>Fungi</taxon>
        <taxon>Dikarya</taxon>
        <taxon>Ascomycota</taxon>
        <taxon>Pezizomycotina</taxon>
        <taxon>Sordariomycetes</taxon>
        <taxon>Hypocreomycetidae</taxon>
        <taxon>Glomerellales</taxon>
        <taxon>Glomerellaceae</taxon>
        <taxon>Colletotrichum</taxon>
        <taxon>Colletotrichum spaethianum species complex</taxon>
    </lineage>
</organism>
<dbReference type="AlphaFoldDB" id="A0AA37LBP2"/>
<keyword evidence="5 8" id="KW-1133">Transmembrane helix</keyword>
<dbReference type="EMBL" id="BQXU01000007">
    <property type="protein sequence ID" value="GKT43353.1"/>
    <property type="molecule type" value="Genomic_DNA"/>
</dbReference>
<evidence type="ECO:0000313" key="11">
    <source>
        <dbReference type="Proteomes" id="UP001055115"/>
    </source>
</evidence>
<evidence type="ECO:0000256" key="3">
    <source>
        <dbReference type="ARBA" id="ARBA00022692"/>
    </source>
</evidence>
<dbReference type="Gene3D" id="1.20.1740.10">
    <property type="entry name" value="Amino acid/polyamine transporter I"/>
    <property type="match status" value="1"/>
</dbReference>
<dbReference type="PANTHER" id="PTHR43341">
    <property type="entry name" value="AMINO ACID PERMEASE"/>
    <property type="match status" value="1"/>
</dbReference>
<gene>
    <name evidence="10" type="ORF">ColSpa_03534</name>
</gene>
<feature type="transmembrane region" description="Helical" evidence="8">
    <location>
        <begin position="155"/>
        <end position="172"/>
    </location>
</feature>
<feature type="transmembrane region" description="Helical" evidence="8">
    <location>
        <begin position="409"/>
        <end position="432"/>
    </location>
</feature>
<comment type="subcellular location">
    <subcellularLocation>
        <location evidence="1">Membrane</location>
        <topology evidence="1">Multi-pass membrane protein</topology>
    </subcellularLocation>
</comment>
<evidence type="ECO:0000313" key="10">
    <source>
        <dbReference type="EMBL" id="GKT43353.1"/>
    </source>
</evidence>
<feature type="transmembrane region" description="Helical" evidence="8">
    <location>
        <begin position="283"/>
        <end position="300"/>
    </location>
</feature>
<dbReference type="FunFam" id="1.20.1740.10:FF:000006">
    <property type="entry name" value="General amino acid permease"/>
    <property type="match status" value="1"/>
</dbReference>
<comment type="caution">
    <text evidence="10">The sequence shown here is derived from an EMBL/GenBank/DDBJ whole genome shotgun (WGS) entry which is preliminary data.</text>
</comment>
<dbReference type="PROSITE" id="PS00218">
    <property type="entry name" value="AMINO_ACID_PERMEASE_1"/>
    <property type="match status" value="1"/>
</dbReference>
<feature type="transmembrane region" description="Helical" evidence="8">
    <location>
        <begin position="239"/>
        <end position="262"/>
    </location>
</feature>
<feature type="transmembrane region" description="Helical" evidence="8">
    <location>
        <begin position="81"/>
        <end position="103"/>
    </location>
</feature>
<keyword evidence="2" id="KW-0813">Transport</keyword>